<reference evidence="2 3" key="1">
    <citation type="submission" date="2014-03" db="EMBL/GenBank/DDBJ databases">
        <title>Bradyrhizobium valentinum sp. nov., isolated from effective nodules of Lupinus mariae-josephae, a lupine endemic of basic-lime soils in Eastern Spain.</title>
        <authorList>
            <person name="Duran D."/>
            <person name="Rey L."/>
            <person name="Navarro A."/>
            <person name="Busquets A."/>
            <person name="Imperial J."/>
            <person name="Ruiz-Argueso T."/>
        </authorList>
    </citation>
    <scope>NUCLEOTIDE SEQUENCE [LARGE SCALE GENOMIC DNA]</scope>
    <source>
        <strain evidence="2 3">LmjM3</strain>
    </source>
</reference>
<dbReference type="Pfam" id="PF13432">
    <property type="entry name" value="TPR_16"/>
    <property type="match status" value="1"/>
</dbReference>
<dbReference type="Gene3D" id="3.40.50.10070">
    <property type="entry name" value="TolB, N-terminal domain"/>
    <property type="match status" value="1"/>
</dbReference>
<dbReference type="Gene3D" id="1.25.40.10">
    <property type="entry name" value="Tetratricopeptide repeat domain"/>
    <property type="match status" value="1"/>
</dbReference>
<dbReference type="GO" id="GO:0006171">
    <property type="term" value="P:cAMP biosynthetic process"/>
    <property type="evidence" value="ECO:0007669"/>
    <property type="project" value="TreeGrafter"/>
</dbReference>
<dbReference type="PROSITE" id="PS50125">
    <property type="entry name" value="GUANYLATE_CYCLASE_2"/>
    <property type="match status" value="1"/>
</dbReference>
<dbReference type="PANTHER" id="PTHR43081:SF19">
    <property type="entry name" value="PH-SENSITIVE ADENYLATE CYCLASE RV1264"/>
    <property type="match status" value="1"/>
</dbReference>
<evidence type="ECO:0000313" key="3">
    <source>
        <dbReference type="Proteomes" id="UP000051913"/>
    </source>
</evidence>
<dbReference type="SMART" id="SM00028">
    <property type="entry name" value="TPR"/>
    <property type="match status" value="4"/>
</dbReference>
<sequence>MIQVEQALEAPSIAPSVITRRLAAIAFADVAGFSRLMALQDVETVLRWRTLRTEIMEPHMVRHGGRIAEIAGDAVLVEFPSVVNAVRWAADVQQAQSQRTLEGSSPLHLRIAVNVDDVIDEDGILQGDGVNIASRIHQAAEPGQIVVTAAVRDYVMNRLPLTFHDLGTPPLKNINRMVRVYTVKWNEGARGDPVAQPYLQWAARPTIAVLPFRTVSGTDDETYYGEGITDEIITGLSRNKSLYVIARNSTWRYRDRDKDLRQIASELDVRYVLDGSVQRQGTRLRINAELIDIVGNISIWAQRYEGSTDDLFEFQDRIAGSILSSIEPRVRAVETARLGDRPTDSLDAYHCVLRAMSLLYTFTLENYREAGELLERAVTLDPSYAQAYAYLGWWLNFWIGEGWSKDPDADKARALLVSQRAIELDREDPFALAVAGHILSFFGRNPEDALDLFEEALALNQNSAFAWGLSALTLAYLGRPDEALERLQNVWRLNPFDPLNFYFWIVAGIAEFVAGRYSEAIGWLRKSRRANPRFIACLRMLAASLAASGDEAGARAIVQELLAIEPSFRVSTFISWYPLRRPDDLSRLAEGLLAAGVSE</sequence>
<keyword evidence="3" id="KW-1185">Reference proteome</keyword>
<proteinExistence type="predicted"/>
<dbReference type="InterPro" id="IPR011990">
    <property type="entry name" value="TPR-like_helical_dom_sf"/>
</dbReference>
<dbReference type="InterPro" id="IPR019734">
    <property type="entry name" value="TPR_rpt"/>
</dbReference>
<protein>
    <recommendedName>
        <fullName evidence="1">Guanylate cyclase domain-containing protein</fullName>
    </recommendedName>
</protein>
<dbReference type="EMBL" id="LLXX01000215">
    <property type="protein sequence ID" value="KRQ93961.1"/>
    <property type="molecule type" value="Genomic_DNA"/>
</dbReference>
<dbReference type="InterPro" id="IPR050697">
    <property type="entry name" value="Adenylyl/Guanylyl_Cyclase_3/4"/>
</dbReference>
<evidence type="ECO:0000259" key="1">
    <source>
        <dbReference type="PROSITE" id="PS50125"/>
    </source>
</evidence>
<dbReference type="Gene3D" id="3.30.70.1230">
    <property type="entry name" value="Nucleotide cyclase"/>
    <property type="match status" value="1"/>
</dbReference>
<dbReference type="SUPFAM" id="SSF48452">
    <property type="entry name" value="TPR-like"/>
    <property type="match status" value="1"/>
</dbReference>
<dbReference type="InterPro" id="IPR029787">
    <property type="entry name" value="Nucleotide_cyclase"/>
</dbReference>
<dbReference type="GO" id="GO:0004016">
    <property type="term" value="F:adenylate cyclase activity"/>
    <property type="evidence" value="ECO:0007669"/>
    <property type="project" value="UniProtKB-ARBA"/>
</dbReference>
<dbReference type="PANTHER" id="PTHR43081">
    <property type="entry name" value="ADENYLATE CYCLASE, TERMINAL-DIFFERENTIATION SPECIFIC-RELATED"/>
    <property type="match status" value="1"/>
</dbReference>
<dbReference type="Proteomes" id="UP000051913">
    <property type="component" value="Unassembled WGS sequence"/>
</dbReference>
<evidence type="ECO:0000313" key="2">
    <source>
        <dbReference type="EMBL" id="KRQ93961.1"/>
    </source>
</evidence>
<dbReference type="RefSeq" id="WP_057855070.1">
    <property type="nucleotide sequence ID" value="NZ_LLXX01000215.1"/>
</dbReference>
<dbReference type="CDD" id="cd07302">
    <property type="entry name" value="CHD"/>
    <property type="match status" value="1"/>
</dbReference>
<organism evidence="2 3">
    <name type="scientific">Bradyrhizobium valentinum</name>
    <dbReference type="NCBI Taxonomy" id="1518501"/>
    <lineage>
        <taxon>Bacteria</taxon>
        <taxon>Pseudomonadati</taxon>
        <taxon>Pseudomonadota</taxon>
        <taxon>Alphaproteobacteria</taxon>
        <taxon>Hyphomicrobiales</taxon>
        <taxon>Nitrobacteraceae</taxon>
        <taxon>Bradyrhizobium</taxon>
    </lineage>
</organism>
<name>A0A0R3KEH7_9BRAD</name>
<dbReference type="STRING" id="1518501.CQ10_20250"/>
<dbReference type="InterPro" id="IPR001054">
    <property type="entry name" value="A/G_cyclase"/>
</dbReference>
<gene>
    <name evidence="2" type="ORF">CP49_26595</name>
</gene>
<dbReference type="AlphaFoldDB" id="A0A0R3KEH7"/>
<dbReference type="SUPFAM" id="SSF55073">
    <property type="entry name" value="Nucleotide cyclase"/>
    <property type="match status" value="1"/>
</dbReference>
<feature type="domain" description="Guanylate cyclase" evidence="1">
    <location>
        <begin position="24"/>
        <end position="137"/>
    </location>
</feature>
<comment type="caution">
    <text evidence="2">The sequence shown here is derived from an EMBL/GenBank/DDBJ whole genome shotgun (WGS) entry which is preliminary data.</text>
</comment>
<accession>A0A0R3KEH7</accession>
<dbReference type="GO" id="GO:0035556">
    <property type="term" value="P:intracellular signal transduction"/>
    <property type="evidence" value="ECO:0007669"/>
    <property type="project" value="InterPro"/>
</dbReference>